<dbReference type="SUPFAM" id="SSF53218">
    <property type="entry name" value="Molybdenum cofactor biosynthesis proteins"/>
    <property type="match status" value="1"/>
</dbReference>
<dbReference type="SMART" id="SM00852">
    <property type="entry name" value="MoCF_biosynth"/>
    <property type="match status" value="1"/>
</dbReference>
<dbReference type="UniPathway" id="UPA00344"/>
<dbReference type="InterPro" id="IPR036135">
    <property type="entry name" value="MoeA_linker/N_sf"/>
</dbReference>
<dbReference type="CDD" id="cd00887">
    <property type="entry name" value="MoeA"/>
    <property type="match status" value="1"/>
</dbReference>
<evidence type="ECO:0000256" key="3">
    <source>
        <dbReference type="ARBA" id="ARBA00010763"/>
    </source>
</evidence>
<dbReference type="Pfam" id="PF03453">
    <property type="entry name" value="MoeA_N"/>
    <property type="match status" value="1"/>
</dbReference>
<comment type="catalytic activity">
    <reaction evidence="6">
        <text>adenylyl-molybdopterin + molybdate = Mo-molybdopterin + AMP + H(+)</text>
        <dbReference type="Rhea" id="RHEA:35047"/>
        <dbReference type="ChEBI" id="CHEBI:15378"/>
        <dbReference type="ChEBI" id="CHEBI:36264"/>
        <dbReference type="ChEBI" id="CHEBI:62727"/>
        <dbReference type="ChEBI" id="CHEBI:71302"/>
        <dbReference type="ChEBI" id="CHEBI:456215"/>
        <dbReference type="EC" id="2.10.1.1"/>
    </reaction>
</comment>
<dbReference type="PANTHER" id="PTHR10192">
    <property type="entry name" value="MOLYBDOPTERIN BIOSYNTHESIS PROTEIN"/>
    <property type="match status" value="1"/>
</dbReference>
<dbReference type="GO" id="GO:0006777">
    <property type="term" value="P:Mo-molybdopterin cofactor biosynthetic process"/>
    <property type="evidence" value="ECO:0007669"/>
    <property type="project" value="UniProtKB-UniRule"/>
</dbReference>
<dbReference type="Proteomes" id="UP000465360">
    <property type="component" value="Unassembled WGS sequence"/>
</dbReference>
<dbReference type="Gene3D" id="2.40.340.10">
    <property type="entry name" value="MoeA, C-terminal, domain IV"/>
    <property type="match status" value="1"/>
</dbReference>
<dbReference type="SUPFAM" id="SSF63882">
    <property type="entry name" value="MoeA N-terminal region -like"/>
    <property type="match status" value="1"/>
</dbReference>
<evidence type="ECO:0000256" key="4">
    <source>
        <dbReference type="ARBA" id="ARBA00022505"/>
    </source>
</evidence>
<dbReference type="AlphaFoldDB" id="A0A7I9YVI8"/>
<evidence type="ECO:0000313" key="9">
    <source>
        <dbReference type="EMBL" id="GFG92587.1"/>
    </source>
</evidence>
<dbReference type="InterPro" id="IPR005110">
    <property type="entry name" value="MoeA_linker/N"/>
</dbReference>
<keyword evidence="7" id="KW-0479">Metal-binding</keyword>
<dbReference type="Gene3D" id="3.90.105.10">
    <property type="entry name" value="Molybdopterin biosynthesis moea protein, domain 2"/>
    <property type="match status" value="1"/>
</dbReference>
<dbReference type="GO" id="GO:0061599">
    <property type="term" value="F:molybdopterin molybdotransferase activity"/>
    <property type="evidence" value="ECO:0007669"/>
    <property type="project" value="UniProtKB-UniRule"/>
</dbReference>
<keyword evidence="10" id="KW-1185">Reference proteome</keyword>
<keyword evidence="7" id="KW-0460">Magnesium</keyword>
<dbReference type="Pfam" id="PF03454">
    <property type="entry name" value="MoeA_C"/>
    <property type="match status" value="1"/>
</dbReference>
<dbReference type="InterPro" id="IPR036688">
    <property type="entry name" value="MoeA_C_domain_IV_sf"/>
</dbReference>
<dbReference type="InterPro" id="IPR036425">
    <property type="entry name" value="MoaB/Mog-like_dom_sf"/>
</dbReference>
<dbReference type="NCBIfam" id="NF045515">
    <property type="entry name" value="Glp_gephyrin"/>
    <property type="match status" value="1"/>
</dbReference>
<dbReference type="InterPro" id="IPR005111">
    <property type="entry name" value="MoeA_C_domain_IV"/>
</dbReference>
<comment type="similarity">
    <text evidence="3 7">Belongs to the MoeA family.</text>
</comment>
<evidence type="ECO:0000256" key="6">
    <source>
        <dbReference type="ARBA" id="ARBA00047317"/>
    </source>
</evidence>
<feature type="domain" description="MoaB/Mog" evidence="8">
    <location>
        <begin position="162"/>
        <end position="301"/>
    </location>
</feature>
<accession>A0A7I9YVI8</accession>
<dbReference type="FunFam" id="3.40.980.10:FF:000012">
    <property type="entry name" value="Molybdopterin molybdenumtransferase"/>
    <property type="match status" value="1"/>
</dbReference>
<comment type="pathway">
    <text evidence="2 7">Cofactor biosynthesis; molybdopterin biosynthesis.</text>
</comment>
<dbReference type="GO" id="GO:0005829">
    <property type="term" value="C:cytosol"/>
    <property type="evidence" value="ECO:0007669"/>
    <property type="project" value="TreeGrafter"/>
</dbReference>
<dbReference type="EC" id="2.10.1.1" evidence="7"/>
<dbReference type="PANTHER" id="PTHR10192:SF5">
    <property type="entry name" value="GEPHYRIN"/>
    <property type="match status" value="1"/>
</dbReference>
<evidence type="ECO:0000256" key="5">
    <source>
        <dbReference type="ARBA" id="ARBA00023150"/>
    </source>
</evidence>
<evidence type="ECO:0000259" key="8">
    <source>
        <dbReference type="SMART" id="SM00852"/>
    </source>
</evidence>
<proteinExistence type="inferred from homology"/>
<reference evidence="9 10" key="1">
    <citation type="journal article" date="2019" name="Emerg. Microbes Infect.">
        <title>Comprehensive subspecies identification of 175 nontuberculous mycobacteria species based on 7547 genomic profiles.</title>
        <authorList>
            <person name="Matsumoto Y."/>
            <person name="Kinjo T."/>
            <person name="Motooka D."/>
            <person name="Nabeya D."/>
            <person name="Jung N."/>
            <person name="Uechi K."/>
            <person name="Horii T."/>
            <person name="Iida T."/>
            <person name="Fujita J."/>
            <person name="Nakamura S."/>
        </authorList>
    </citation>
    <scope>NUCLEOTIDE SEQUENCE [LARGE SCALE GENOMIC DNA]</scope>
    <source>
        <strain evidence="9 10">JCM 30725</strain>
    </source>
</reference>
<evidence type="ECO:0000256" key="7">
    <source>
        <dbReference type="RuleBase" id="RU365090"/>
    </source>
</evidence>
<dbReference type="SUPFAM" id="SSF63867">
    <property type="entry name" value="MoeA C-terminal domain-like"/>
    <property type="match status" value="1"/>
</dbReference>
<evidence type="ECO:0000313" key="10">
    <source>
        <dbReference type="Proteomes" id="UP000465360"/>
    </source>
</evidence>
<evidence type="ECO:0000256" key="1">
    <source>
        <dbReference type="ARBA" id="ARBA00002901"/>
    </source>
</evidence>
<dbReference type="NCBIfam" id="TIGR00177">
    <property type="entry name" value="molyb_syn"/>
    <property type="match status" value="1"/>
</dbReference>
<comment type="cofactor">
    <cofactor evidence="7">
        <name>Mg(2+)</name>
        <dbReference type="ChEBI" id="CHEBI:18420"/>
    </cofactor>
</comment>
<name>A0A7I9YVI8_MYCBU</name>
<dbReference type="InterPro" id="IPR001453">
    <property type="entry name" value="MoaB/Mog_dom"/>
</dbReference>
<comment type="function">
    <text evidence="1 7">Catalyzes the insertion of molybdate into adenylated molybdopterin with the concomitant release of AMP.</text>
</comment>
<protein>
    <recommendedName>
        <fullName evidence="7">Molybdopterin molybdenumtransferase</fullName>
        <ecNumber evidence="7">2.10.1.1</ecNumber>
    </recommendedName>
</protein>
<dbReference type="Pfam" id="PF00994">
    <property type="entry name" value="MoCF_biosynth"/>
    <property type="match status" value="1"/>
</dbReference>
<dbReference type="Gene3D" id="3.40.980.10">
    <property type="entry name" value="MoaB/Mog-like domain"/>
    <property type="match status" value="1"/>
</dbReference>
<dbReference type="Gene3D" id="2.170.190.11">
    <property type="entry name" value="Molybdopterin biosynthesis moea protein, domain 3"/>
    <property type="match status" value="1"/>
</dbReference>
<gene>
    <name evidence="9" type="primary">moeA1</name>
    <name evidence="9" type="ORF">MBOU_46290</name>
</gene>
<comment type="caution">
    <text evidence="9">The sequence shown here is derived from an EMBL/GenBank/DDBJ whole genome shotgun (WGS) entry which is preliminary data.</text>
</comment>
<dbReference type="InterPro" id="IPR038987">
    <property type="entry name" value="MoeA-like"/>
</dbReference>
<evidence type="ECO:0000256" key="2">
    <source>
        <dbReference type="ARBA" id="ARBA00005046"/>
    </source>
</evidence>
<organism evidence="9 10">
    <name type="scientific">Mycobacterium bourgelatii</name>
    <dbReference type="NCBI Taxonomy" id="1273442"/>
    <lineage>
        <taxon>Bacteria</taxon>
        <taxon>Bacillati</taxon>
        <taxon>Actinomycetota</taxon>
        <taxon>Actinomycetes</taxon>
        <taxon>Mycobacteriales</taxon>
        <taxon>Mycobacteriaceae</taxon>
        <taxon>Mycobacterium</taxon>
    </lineage>
</organism>
<sequence>MCAEEVVTERPLPGFDQAAIDGYAVRSVDVAGVGDAGGVEVFPDSDLEGREVLTLPVMGFIEAGSRTPARLQPRQAARVQTGAPLPTLADAVLPLRWTDGGMNRVRILRGAPSGAYVRRAGDDVQPGDVAVRAGTIIGAAGVGLLAAVGRERVLVHPRPRVAVMAVGGELVDITRTPGNGQVYDVNSYALAAAARDAGAEVNRVGIVSNDPKELREIVEGQLNRAEILVIAGGVGGAAAEAVRAVLSELGEMEVVRVAMHPGSVQGFGQLGREGVPTFLLPANPVSALVVFEVMVRPLIRLSLGKRQPMRRIVQARTLSPIASVAGRKGYLRGQLMRDQESGEYLVQALGGAPGASHLLATLAEANCLVVVPSGAEQIRTGEIVDVAFLAQHG</sequence>
<keyword evidence="4 7" id="KW-0500">Molybdenum</keyword>
<dbReference type="EMBL" id="BLKZ01000001">
    <property type="protein sequence ID" value="GFG92587.1"/>
    <property type="molecule type" value="Genomic_DNA"/>
</dbReference>
<keyword evidence="7 9" id="KW-0808">Transferase</keyword>
<keyword evidence="5 7" id="KW-0501">Molybdenum cofactor biosynthesis</keyword>
<dbReference type="GO" id="GO:0046872">
    <property type="term" value="F:metal ion binding"/>
    <property type="evidence" value="ECO:0007669"/>
    <property type="project" value="UniProtKB-UniRule"/>
</dbReference>